<dbReference type="EC" id="3.5.1.88" evidence="2"/>
<feature type="binding site" evidence="2">
    <location>
        <position position="145"/>
    </location>
    <ligand>
        <name>Fe cation</name>
        <dbReference type="ChEBI" id="CHEBI:24875"/>
    </ligand>
</feature>
<proteinExistence type="inferred from homology"/>
<dbReference type="EMBL" id="CP017675">
    <property type="protein sequence ID" value="APB35111.1"/>
    <property type="molecule type" value="Genomic_DNA"/>
</dbReference>
<dbReference type="NCBIfam" id="NF001159">
    <property type="entry name" value="PRK00150.1-3"/>
    <property type="match status" value="1"/>
</dbReference>
<dbReference type="GO" id="GO:0046872">
    <property type="term" value="F:metal ion binding"/>
    <property type="evidence" value="ECO:0007669"/>
    <property type="project" value="UniProtKB-KW"/>
</dbReference>
<comment type="function">
    <text evidence="2">Removes the formyl group from the N-terminal Met of newly synthesized proteins. Requires at least a dipeptide for an efficient rate of reaction. N-terminal L-methionine is a prerequisite for activity but the enzyme has broad specificity at other positions.</text>
</comment>
<dbReference type="Proteomes" id="UP000180235">
    <property type="component" value="Chromosome"/>
</dbReference>
<dbReference type="NCBIfam" id="TIGR00079">
    <property type="entry name" value="pept_deformyl"/>
    <property type="match status" value="1"/>
</dbReference>
<keyword evidence="2 3" id="KW-0378">Hydrolase</keyword>
<dbReference type="Gene3D" id="3.90.45.10">
    <property type="entry name" value="Peptide deformylase"/>
    <property type="match status" value="1"/>
</dbReference>
<feature type="binding site" evidence="2">
    <location>
        <position position="99"/>
    </location>
    <ligand>
        <name>Fe cation</name>
        <dbReference type="ChEBI" id="CHEBI:24875"/>
    </ligand>
</feature>
<dbReference type="Pfam" id="PF01327">
    <property type="entry name" value="Pep_deformylase"/>
    <property type="match status" value="1"/>
</dbReference>
<dbReference type="PANTHER" id="PTHR10458">
    <property type="entry name" value="PEPTIDE DEFORMYLASE"/>
    <property type="match status" value="1"/>
</dbReference>
<keyword evidence="2" id="KW-0479">Metal-binding</keyword>
<name>A0A1J0AGR7_9CYAN</name>
<comment type="cofactor">
    <cofactor evidence="2">
        <name>Fe(2+)</name>
        <dbReference type="ChEBI" id="CHEBI:29033"/>
    </cofactor>
    <text evidence="2">Binds 1 Fe(2+) ion.</text>
</comment>
<dbReference type="PANTHER" id="PTHR10458:SF22">
    <property type="entry name" value="PEPTIDE DEFORMYLASE"/>
    <property type="match status" value="1"/>
</dbReference>
<evidence type="ECO:0000256" key="1">
    <source>
        <dbReference type="ARBA" id="ARBA00010759"/>
    </source>
</evidence>
<comment type="catalytic activity">
    <reaction evidence="2">
        <text>N-terminal N-formyl-L-methionyl-[peptide] + H2O = N-terminal L-methionyl-[peptide] + formate</text>
        <dbReference type="Rhea" id="RHEA:24420"/>
        <dbReference type="Rhea" id="RHEA-COMP:10639"/>
        <dbReference type="Rhea" id="RHEA-COMP:10640"/>
        <dbReference type="ChEBI" id="CHEBI:15377"/>
        <dbReference type="ChEBI" id="CHEBI:15740"/>
        <dbReference type="ChEBI" id="CHEBI:49298"/>
        <dbReference type="ChEBI" id="CHEBI:64731"/>
        <dbReference type="EC" id="3.5.1.88"/>
    </reaction>
</comment>
<organism evidence="3 4">
    <name type="scientific">Gloeomargarita lithophora Alchichica-D10</name>
    <dbReference type="NCBI Taxonomy" id="1188229"/>
    <lineage>
        <taxon>Bacteria</taxon>
        <taxon>Bacillati</taxon>
        <taxon>Cyanobacteriota</taxon>
        <taxon>Cyanophyceae</taxon>
        <taxon>Gloeomargaritales</taxon>
        <taxon>Gloeomargaritaceae</taxon>
        <taxon>Gloeomargarita</taxon>
    </lineage>
</organism>
<keyword evidence="2" id="KW-0648">Protein biosynthesis</keyword>
<dbReference type="PIRSF" id="PIRSF004749">
    <property type="entry name" value="Pep_def"/>
    <property type="match status" value="1"/>
</dbReference>
<dbReference type="SUPFAM" id="SSF56420">
    <property type="entry name" value="Peptide deformylase"/>
    <property type="match status" value="1"/>
</dbReference>
<keyword evidence="2" id="KW-0408">Iron</keyword>
<dbReference type="OrthoDB" id="9784988at2"/>
<dbReference type="KEGG" id="glt:GlitD10_2768"/>
<evidence type="ECO:0000313" key="4">
    <source>
        <dbReference type="Proteomes" id="UP000180235"/>
    </source>
</evidence>
<gene>
    <name evidence="3" type="primary">def-1</name>
    <name evidence="2" type="synonym">def</name>
    <name evidence="3" type="ORF">GlitD10_2768</name>
</gene>
<accession>A0A1J0AGR7</accession>
<evidence type="ECO:0000313" key="3">
    <source>
        <dbReference type="EMBL" id="APB35111.1"/>
    </source>
</evidence>
<reference evidence="3 4" key="1">
    <citation type="submission" date="2016-10" db="EMBL/GenBank/DDBJ databases">
        <title>Description of Gloeomargarita lithophora gen. nov., sp. nov., a thylakoid-bearing basal-branching cyanobacterium with intracellular carbonates, and proposal for Gloeomargaritales ord. nov.</title>
        <authorList>
            <person name="Moreira D."/>
            <person name="Tavera R."/>
            <person name="Benzerara K."/>
            <person name="Skouri-Panet F."/>
            <person name="Couradeau E."/>
            <person name="Gerard E."/>
            <person name="Loussert C."/>
            <person name="Novelo E."/>
            <person name="Zivanovic Y."/>
            <person name="Lopez-Garcia P."/>
        </authorList>
    </citation>
    <scope>NUCLEOTIDE SEQUENCE [LARGE SCALE GENOMIC DNA]</scope>
    <source>
        <strain evidence="3 4">D10</strain>
    </source>
</reference>
<dbReference type="CDD" id="cd00487">
    <property type="entry name" value="Pep_deformylase"/>
    <property type="match status" value="1"/>
</dbReference>
<dbReference type="GO" id="GO:0042586">
    <property type="term" value="F:peptide deformylase activity"/>
    <property type="evidence" value="ECO:0007669"/>
    <property type="project" value="UniProtKB-UniRule"/>
</dbReference>
<sequence length="172" mass="19114">MMQTILQFGHPTLQQPAQPVANLANPTVQKLLGDLVQMCQASQGVGLAAPQIGVSLQMLVVASRPNPRYPDAPQMEPLVMINPELLAQDGEPVWGWEGCLSVPNQRGLVARSPWVRVRFVKGNGEVATQEFQDFVARIVQHEWDHLQGKVFLARQPQRLLTESEYQTQILGT</sequence>
<evidence type="ECO:0000256" key="2">
    <source>
        <dbReference type="HAMAP-Rule" id="MF_00163"/>
    </source>
</evidence>
<dbReference type="InterPro" id="IPR023635">
    <property type="entry name" value="Peptide_deformylase"/>
</dbReference>
<dbReference type="GO" id="GO:0006412">
    <property type="term" value="P:translation"/>
    <property type="evidence" value="ECO:0007669"/>
    <property type="project" value="UniProtKB-UniRule"/>
</dbReference>
<dbReference type="STRING" id="1188229.GlitD10_2768"/>
<dbReference type="AlphaFoldDB" id="A0A1J0AGR7"/>
<feature type="active site" evidence="2">
    <location>
        <position position="142"/>
    </location>
</feature>
<protein>
    <recommendedName>
        <fullName evidence="2">Peptide deformylase</fullName>
        <shortName evidence="2">PDF</shortName>
        <ecNumber evidence="2">3.5.1.88</ecNumber>
    </recommendedName>
    <alternativeName>
        <fullName evidence="2">Polypeptide deformylase</fullName>
    </alternativeName>
</protein>
<dbReference type="PRINTS" id="PR01576">
    <property type="entry name" value="PDEFORMYLASE"/>
</dbReference>
<feature type="binding site" evidence="2">
    <location>
        <position position="141"/>
    </location>
    <ligand>
        <name>Fe cation</name>
        <dbReference type="ChEBI" id="CHEBI:24875"/>
    </ligand>
</feature>
<dbReference type="RefSeq" id="WP_071455452.1">
    <property type="nucleotide sequence ID" value="NZ_CP017675.1"/>
</dbReference>
<dbReference type="HAMAP" id="MF_00163">
    <property type="entry name" value="Pep_deformylase"/>
    <property type="match status" value="1"/>
</dbReference>
<dbReference type="InterPro" id="IPR036821">
    <property type="entry name" value="Peptide_deformylase_sf"/>
</dbReference>
<comment type="similarity">
    <text evidence="1 2">Belongs to the polypeptide deformylase family.</text>
</comment>
<keyword evidence="4" id="KW-1185">Reference proteome</keyword>